<comment type="caution">
    <text evidence="1">The sequence shown here is derived from an EMBL/GenBank/DDBJ whole genome shotgun (WGS) entry which is preliminary data.</text>
</comment>
<sequence>MASRRAIRPSKEELQELIWTKPTSQLAKDFGVSGKAIEKWCKAYGIEKPPRGYWAKKQYSQL</sequence>
<accession>A0AAE3GSL9</accession>
<dbReference type="EMBL" id="JAMZMM010000141">
    <property type="protein sequence ID" value="MCP2729784.1"/>
    <property type="molecule type" value="Genomic_DNA"/>
</dbReference>
<protein>
    <submittedName>
        <fullName evidence="1">Uncharacterized protein</fullName>
    </submittedName>
</protein>
<dbReference type="Proteomes" id="UP001204953">
    <property type="component" value="Unassembled WGS sequence"/>
</dbReference>
<dbReference type="AlphaFoldDB" id="A0AAE3GSL9"/>
<reference evidence="1" key="1">
    <citation type="submission" date="2022-06" db="EMBL/GenBank/DDBJ databases">
        <title>New cyanobacteria of genus Symplocastrum in benthos of Lake Baikal.</title>
        <authorList>
            <person name="Sorokovikova E."/>
            <person name="Tikhonova I."/>
            <person name="Krasnopeev A."/>
            <person name="Evseev P."/>
            <person name="Gladkikh A."/>
            <person name="Belykh O."/>
        </authorList>
    </citation>
    <scope>NUCLEOTIDE SEQUENCE</scope>
    <source>
        <strain evidence="1">BBK-W-15</strain>
    </source>
</reference>
<keyword evidence="2" id="KW-1185">Reference proteome</keyword>
<organism evidence="1 2">
    <name type="scientific">Limnofasciculus baicalensis BBK-W-15</name>
    <dbReference type="NCBI Taxonomy" id="2699891"/>
    <lineage>
        <taxon>Bacteria</taxon>
        <taxon>Bacillati</taxon>
        <taxon>Cyanobacteriota</taxon>
        <taxon>Cyanophyceae</taxon>
        <taxon>Coleofasciculales</taxon>
        <taxon>Coleofasciculaceae</taxon>
        <taxon>Limnofasciculus</taxon>
        <taxon>Limnofasciculus baicalensis</taxon>
    </lineage>
</organism>
<gene>
    <name evidence="1" type="ORF">NJ959_15195</name>
</gene>
<proteinExistence type="predicted"/>
<evidence type="ECO:0000313" key="2">
    <source>
        <dbReference type="Proteomes" id="UP001204953"/>
    </source>
</evidence>
<name>A0AAE3GSL9_9CYAN</name>
<evidence type="ECO:0000313" key="1">
    <source>
        <dbReference type="EMBL" id="MCP2729784.1"/>
    </source>
</evidence>
<dbReference type="RefSeq" id="WP_254012559.1">
    <property type="nucleotide sequence ID" value="NZ_JAMZMM010000141.1"/>
</dbReference>